<dbReference type="PROSITE" id="PS50011">
    <property type="entry name" value="PROTEIN_KINASE_DOM"/>
    <property type="match status" value="1"/>
</dbReference>
<dbReference type="Pfam" id="PF00069">
    <property type="entry name" value="Pkinase"/>
    <property type="match status" value="1"/>
</dbReference>
<dbReference type="GO" id="GO:0005524">
    <property type="term" value="F:ATP binding"/>
    <property type="evidence" value="ECO:0007669"/>
    <property type="project" value="UniProtKB-KW"/>
</dbReference>
<dbReference type="PANTHER" id="PTHR45832">
    <property type="entry name" value="SERINE/THREONINE-PROTEIN KINASE SAMKA-RELATED-RELATED"/>
    <property type="match status" value="1"/>
</dbReference>
<comment type="similarity">
    <text evidence="1">Belongs to the protein kinase superfamily. STE Ser/Thr protein kinase family. STE20 subfamily.</text>
</comment>
<accession>A0A8K1FU40</accession>
<evidence type="ECO:0000259" key="5">
    <source>
        <dbReference type="PROSITE" id="PS50011"/>
    </source>
</evidence>
<keyword evidence="7" id="KW-1185">Reference proteome</keyword>
<evidence type="ECO:0000256" key="4">
    <source>
        <dbReference type="ARBA" id="ARBA00022840"/>
    </source>
</evidence>
<evidence type="ECO:0000256" key="2">
    <source>
        <dbReference type="ARBA" id="ARBA00012513"/>
    </source>
</evidence>
<evidence type="ECO:0000256" key="1">
    <source>
        <dbReference type="ARBA" id="ARBA00008874"/>
    </source>
</evidence>
<feature type="domain" description="Protein kinase" evidence="5">
    <location>
        <begin position="1"/>
        <end position="102"/>
    </location>
</feature>
<evidence type="ECO:0000256" key="3">
    <source>
        <dbReference type="ARBA" id="ARBA00022741"/>
    </source>
</evidence>
<dbReference type="InterPro" id="IPR011009">
    <property type="entry name" value="Kinase-like_dom_sf"/>
</dbReference>
<keyword evidence="4" id="KW-0067">ATP-binding</keyword>
<feature type="non-terminal residue" evidence="6">
    <location>
        <position position="102"/>
    </location>
</feature>
<dbReference type="AlphaFoldDB" id="A0A8K1FU40"/>
<dbReference type="EMBL" id="SWJQ01002342">
    <property type="protein sequence ID" value="TRZ06608.1"/>
    <property type="molecule type" value="Genomic_DNA"/>
</dbReference>
<dbReference type="InterPro" id="IPR000719">
    <property type="entry name" value="Prot_kinase_dom"/>
</dbReference>
<dbReference type="Gene3D" id="1.10.510.10">
    <property type="entry name" value="Transferase(Phosphotransferase) domain 1"/>
    <property type="match status" value="1"/>
</dbReference>
<name>A0A8K1FU40_9PASS</name>
<reference evidence="6" key="1">
    <citation type="submission" date="2019-04" db="EMBL/GenBank/DDBJ databases">
        <title>Genome assembly of Zosterops borbonicus 15179.</title>
        <authorList>
            <person name="Leroy T."/>
            <person name="Anselmetti Y."/>
            <person name="Tilak M.-K."/>
            <person name="Nabholz B."/>
        </authorList>
    </citation>
    <scope>NUCLEOTIDE SEQUENCE</scope>
    <source>
        <strain evidence="6">HGM_15179</strain>
        <tissue evidence="6">Muscle</tissue>
    </source>
</reference>
<keyword evidence="3" id="KW-0547">Nucleotide-binding</keyword>
<evidence type="ECO:0000313" key="6">
    <source>
        <dbReference type="EMBL" id="TRZ06608.1"/>
    </source>
</evidence>
<protein>
    <recommendedName>
        <fullName evidence="2">non-specific serine/threonine protein kinase</fullName>
        <ecNumber evidence="2">2.7.11.1</ecNumber>
    </recommendedName>
</protein>
<sequence>FQKKRSSEQSRWNSVIGTAWWMVPEIDKALPSGPKVDIWSFGMVGIEMVEQEVPYKNKSPLSVQLLIATKGTPELQQPKLLSRFLRDFLSCCLQTDEARHWS</sequence>
<feature type="non-terminal residue" evidence="6">
    <location>
        <position position="1"/>
    </location>
</feature>
<dbReference type="SUPFAM" id="SSF56112">
    <property type="entry name" value="Protein kinase-like (PK-like)"/>
    <property type="match status" value="1"/>
</dbReference>
<dbReference type="Proteomes" id="UP000796761">
    <property type="component" value="Unassembled WGS sequence"/>
</dbReference>
<evidence type="ECO:0000313" key="7">
    <source>
        <dbReference type="Proteomes" id="UP000796761"/>
    </source>
</evidence>
<proteinExistence type="inferred from homology"/>
<comment type="caution">
    <text evidence="6">The sequence shown here is derived from an EMBL/GenBank/DDBJ whole genome shotgun (WGS) entry which is preliminary data.</text>
</comment>
<dbReference type="EC" id="2.7.11.1" evidence="2"/>
<dbReference type="GO" id="GO:0004674">
    <property type="term" value="F:protein serine/threonine kinase activity"/>
    <property type="evidence" value="ECO:0007669"/>
    <property type="project" value="UniProtKB-EC"/>
</dbReference>
<dbReference type="OrthoDB" id="2914378at2759"/>
<dbReference type="PANTHER" id="PTHR45832:SF22">
    <property type="entry name" value="SERINE_THREONINE-PROTEIN KINASE SAMKA-RELATED"/>
    <property type="match status" value="1"/>
</dbReference>
<organism evidence="6 7">
    <name type="scientific">Zosterops borbonicus</name>
    <dbReference type="NCBI Taxonomy" id="364589"/>
    <lineage>
        <taxon>Eukaryota</taxon>
        <taxon>Metazoa</taxon>
        <taxon>Chordata</taxon>
        <taxon>Craniata</taxon>
        <taxon>Vertebrata</taxon>
        <taxon>Euteleostomi</taxon>
        <taxon>Archelosauria</taxon>
        <taxon>Archosauria</taxon>
        <taxon>Dinosauria</taxon>
        <taxon>Saurischia</taxon>
        <taxon>Theropoda</taxon>
        <taxon>Coelurosauria</taxon>
        <taxon>Aves</taxon>
        <taxon>Neognathae</taxon>
        <taxon>Neoaves</taxon>
        <taxon>Telluraves</taxon>
        <taxon>Australaves</taxon>
        <taxon>Passeriformes</taxon>
        <taxon>Sylvioidea</taxon>
        <taxon>Zosteropidae</taxon>
        <taxon>Zosterops</taxon>
    </lineage>
</organism>
<gene>
    <name evidence="6" type="ORF">HGM15179_020501</name>
</gene>
<dbReference type="InterPro" id="IPR051931">
    <property type="entry name" value="PAK3-like"/>
</dbReference>